<dbReference type="GO" id="GO:0015031">
    <property type="term" value="P:protein transport"/>
    <property type="evidence" value="ECO:0007669"/>
    <property type="project" value="UniProtKB-KW"/>
</dbReference>
<dbReference type="RefSeq" id="WP_090841587.1">
    <property type="nucleotide sequence ID" value="NZ_CANKYB010000015.1"/>
</dbReference>
<dbReference type="InterPro" id="IPR003400">
    <property type="entry name" value="ExbD"/>
</dbReference>
<keyword evidence="4 7" id="KW-0812">Transmembrane</keyword>
<dbReference type="EMBL" id="FORM01000008">
    <property type="protein sequence ID" value="SFJ51242.1"/>
    <property type="molecule type" value="Genomic_DNA"/>
</dbReference>
<dbReference type="Gene3D" id="3.30.420.270">
    <property type="match status" value="1"/>
</dbReference>
<evidence type="ECO:0000256" key="2">
    <source>
        <dbReference type="ARBA" id="ARBA00005811"/>
    </source>
</evidence>
<dbReference type="AlphaFoldDB" id="A0A1I3RZ92"/>
<evidence type="ECO:0000256" key="1">
    <source>
        <dbReference type="ARBA" id="ARBA00004162"/>
    </source>
</evidence>
<evidence type="ECO:0000313" key="9">
    <source>
        <dbReference type="Proteomes" id="UP000199559"/>
    </source>
</evidence>
<dbReference type="Pfam" id="PF02472">
    <property type="entry name" value="ExbD"/>
    <property type="match status" value="1"/>
</dbReference>
<reference evidence="9" key="1">
    <citation type="submission" date="2016-10" db="EMBL/GenBank/DDBJ databases">
        <authorList>
            <person name="Varghese N."/>
            <person name="Submissions S."/>
        </authorList>
    </citation>
    <scope>NUCLEOTIDE SEQUENCE [LARGE SCALE GENOMIC DNA]</scope>
    <source>
        <strain evidence="9">DSM 28881</strain>
    </source>
</reference>
<accession>A0A1I3RZ92</accession>
<keyword evidence="6" id="KW-0472">Membrane</keyword>
<protein>
    <submittedName>
        <fullName evidence="8">Outer membrane transport energization protein ExbD</fullName>
    </submittedName>
</protein>
<evidence type="ECO:0000256" key="5">
    <source>
        <dbReference type="ARBA" id="ARBA00022989"/>
    </source>
</evidence>
<dbReference type="GO" id="GO:0022857">
    <property type="term" value="F:transmembrane transporter activity"/>
    <property type="evidence" value="ECO:0007669"/>
    <property type="project" value="InterPro"/>
</dbReference>
<evidence type="ECO:0000256" key="4">
    <source>
        <dbReference type="ARBA" id="ARBA00022692"/>
    </source>
</evidence>
<organism evidence="8 9">
    <name type="scientific">Olleya namhaensis</name>
    <dbReference type="NCBI Taxonomy" id="1144750"/>
    <lineage>
        <taxon>Bacteria</taxon>
        <taxon>Pseudomonadati</taxon>
        <taxon>Bacteroidota</taxon>
        <taxon>Flavobacteriia</taxon>
        <taxon>Flavobacteriales</taxon>
        <taxon>Flavobacteriaceae</taxon>
    </lineage>
</organism>
<evidence type="ECO:0000256" key="7">
    <source>
        <dbReference type="RuleBase" id="RU003879"/>
    </source>
</evidence>
<keyword evidence="7" id="KW-0813">Transport</keyword>
<evidence type="ECO:0000256" key="6">
    <source>
        <dbReference type="ARBA" id="ARBA00023136"/>
    </source>
</evidence>
<keyword evidence="5" id="KW-1133">Transmembrane helix</keyword>
<keyword evidence="3" id="KW-1003">Cell membrane</keyword>
<dbReference type="GO" id="GO:0005886">
    <property type="term" value="C:plasma membrane"/>
    <property type="evidence" value="ECO:0007669"/>
    <property type="project" value="UniProtKB-SubCell"/>
</dbReference>
<dbReference type="STRING" id="1144750.SAMN05443431_108219"/>
<gene>
    <name evidence="8" type="ORF">SAMN05443431_108219</name>
</gene>
<sequence length="130" mass="14584">MRLRGRNKVTPEFNMSSMTDIVFLLLIFFMIASTLVSAEAIDLLLPKSTSKTTQTKNVSVSVDKNVKYYVDMKQVSKEQLEAEVLAKVGNVESPTITIRSDESVEMQHVVFIMDIANRNKIKSTLAVKAQ</sequence>
<dbReference type="PANTHER" id="PTHR30558:SF3">
    <property type="entry name" value="BIOPOLYMER TRANSPORT PROTEIN EXBD-RELATED"/>
    <property type="match status" value="1"/>
</dbReference>
<evidence type="ECO:0000256" key="3">
    <source>
        <dbReference type="ARBA" id="ARBA00022475"/>
    </source>
</evidence>
<keyword evidence="7" id="KW-0653">Protein transport</keyword>
<name>A0A1I3RZ92_9FLAO</name>
<comment type="subcellular location">
    <subcellularLocation>
        <location evidence="1">Cell membrane</location>
        <topology evidence="1">Single-pass membrane protein</topology>
    </subcellularLocation>
    <subcellularLocation>
        <location evidence="7">Cell membrane</location>
        <topology evidence="7">Single-pass type II membrane protein</topology>
    </subcellularLocation>
</comment>
<evidence type="ECO:0000313" key="8">
    <source>
        <dbReference type="EMBL" id="SFJ51242.1"/>
    </source>
</evidence>
<dbReference type="PANTHER" id="PTHR30558">
    <property type="entry name" value="EXBD MEMBRANE COMPONENT OF PMF-DRIVEN MACROMOLECULE IMPORT SYSTEM"/>
    <property type="match status" value="1"/>
</dbReference>
<dbReference type="Proteomes" id="UP000199559">
    <property type="component" value="Unassembled WGS sequence"/>
</dbReference>
<comment type="similarity">
    <text evidence="2 7">Belongs to the ExbD/TolR family.</text>
</comment>
<proteinExistence type="inferred from homology"/>
<keyword evidence="9" id="KW-1185">Reference proteome</keyword>